<protein>
    <submittedName>
        <fullName evidence="1">Uncharacterized protein</fullName>
    </submittedName>
</protein>
<sequence>MKKSIFDDISALVDVGYRGCFGIFRDPETKLLTLATERRWFTILDIVANFTDGSRVFDLGPESWEDETLLVLDGREKTEATRRLYISTSAGVLSSDLETVRGHLTLVAGMSAESIKCLGLEAVFGTEDGSQAASVLWDASPQLIHHWMLKIAAAKTW</sequence>
<dbReference type="EMBL" id="FLUN01000001">
    <property type="protein sequence ID" value="SBV99085.1"/>
    <property type="molecule type" value="Genomic_DNA"/>
</dbReference>
<gene>
    <name evidence="1" type="ORF">KL86CLO1_11133</name>
</gene>
<reference evidence="1" key="1">
    <citation type="submission" date="2016-04" db="EMBL/GenBank/DDBJ databases">
        <authorList>
            <person name="Evans L.H."/>
            <person name="Alamgir A."/>
            <person name="Owens N."/>
            <person name="Weber N.D."/>
            <person name="Virtaneva K."/>
            <person name="Barbian K."/>
            <person name="Babar A."/>
            <person name="Rosenke K."/>
        </authorList>
    </citation>
    <scope>NUCLEOTIDE SEQUENCE</scope>
    <source>
        <strain evidence="1">86</strain>
    </source>
</reference>
<organism evidence="1">
    <name type="scientific">uncultured Eubacteriales bacterium</name>
    <dbReference type="NCBI Taxonomy" id="172733"/>
    <lineage>
        <taxon>Bacteria</taxon>
        <taxon>Bacillati</taxon>
        <taxon>Bacillota</taxon>
        <taxon>Clostridia</taxon>
        <taxon>Eubacteriales</taxon>
        <taxon>environmental samples</taxon>
    </lineage>
</organism>
<evidence type="ECO:0000313" key="1">
    <source>
        <dbReference type="EMBL" id="SBV99085.1"/>
    </source>
</evidence>
<dbReference type="AlphaFoldDB" id="A0A212JII2"/>
<name>A0A212JII2_9FIRM</name>
<accession>A0A212JII2</accession>
<proteinExistence type="predicted"/>